<comment type="caution">
    <text evidence="1">The sequence shown here is derived from an EMBL/GenBank/DDBJ whole genome shotgun (WGS) entry which is preliminary data.</text>
</comment>
<reference evidence="1 2" key="1">
    <citation type="submission" date="2022-05" db="EMBL/GenBank/DDBJ databases">
        <authorList>
            <consortium name="Genoscope - CEA"/>
            <person name="William W."/>
        </authorList>
    </citation>
    <scope>NUCLEOTIDE SEQUENCE [LARGE SCALE GENOMIC DNA]</scope>
</reference>
<sequence>MDCQDDVNAKRFTDILESFDLKQRVCAGTHRNGHTLDLFINKSDDNMLNNIKVYDPNISDHLAVTCDVSIRKPQFRKEVIFYRKLRSLDMESFLSDVADCPLVINPSSDLDHLVQHDALANSFADYFIDKIDHIHATLIEKNSAQGNDANEVTLGNYVECNSVFSDFINVSYEDIKGLALRSINKSCVLDPLPAVVMKEYFNLLTPVLTNI</sequence>
<accession>A0AAU9WJG5</accession>
<dbReference type="EMBL" id="CALNXJ010000014">
    <property type="protein sequence ID" value="CAH3114355.1"/>
    <property type="molecule type" value="Genomic_DNA"/>
</dbReference>
<proteinExistence type="predicted"/>
<protein>
    <recommendedName>
        <fullName evidence="3">Endonuclease/exonuclease/phosphatase domain-containing protein</fullName>
    </recommendedName>
</protein>
<organism evidence="1 2">
    <name type="scientific">Pocillopora meandrina</name>
    <dbReference type="NCBI Taxonomy" id="46732"/>
    <lineage>
        <taxon>Eukaryota</taxon>
        <taxon>Metazoa</taxon>
        <taxon>Cnidaria</taxon>
        <taxon>Anthozoa</taxon>
        <taxon>Hexacorallia</taxon>
        <taxon>Scleractinia</taxon>
        <taxon>Astrocoeniina</taxon>
        <taxon>Pocilloporidae</taxon>
        <taxon>Pocillopora</taxon>
    </lineage>
</organism>
<name>A0AAU9WJG5_9CNID</name>
<evidence type="ECO:0008006" key="3">
    <source>
        <dbReference type="Google" id="ProtNLM"/>
    </source>
</evidence>
<dbReference type="PANTHER" id="PTHR46670:SF3">
    <property type="entry name" value="ENDONUCLEASE_EXONUCLEASE_PHOSPHATASE DOMAIN-CONTAINING PROTEIN"/>
    <property type="match status" value="1"/>
</dbReference>
<evidence type="ECO:0000313" key="2">
    <source>
        <dbReference type="Proteomes" id="UP001159428"/>
    </source>
</evidence>
<dbReference type="AlphaFoldDB" id="A0AAU9WJG5"/>
<keyword evidence="2" id="KW-1185">Reference proteome</keyword>
<dbReference type="Proteomes" id="UP001159428">
    <property type="component" value="Unassembled WGS sequence"/>
</dbReference>
<evidence type="ECO:0000313" key="1">
    <source>
        <dbReference type="EMBL" id="CAH3114355.1"/>
    </source>
</evidence>
<feature type="non-terminal residue" evidence="1">
    <location>
        <position position="211"/>
    </location>
</feature>
<dbReference type="PANTHER" id="PTHR46670">
    <property type="entry name" value="ENDO/EXONUCLEASE/PHOSPHATASE DOMAIN-CONTAINING PROTEIN"/>
    <property type="match status" value="1"/>
</dbReference>
<gene>
    <name evidence="1" type="ORF">PMEA_00005405</name>
</gene>